<dbReference type="PANTHER" id="PTHR35566">
    <property type="entry name" value="BLR3599 PROTEIN"/>
    <property type="match status" value="1"/>
</dbReference>
<dbReference type="EMBL" id="PDKW01000039">
    <property type="protein sequence ID" value="PGH58058.1"/>
    <property type="molecule type" value="Genomic_DNA"/>
</dbReference>
<organism evidence="1 2">
    <name type="scientific">Azospirillum palustre</name>
    <dbReference type="NCBI Taxonomy" id="2044885"/>
    <lineage>
        <taxon>Bacteria</taxon>
        <taxon>Pseudomonadati</taxon>
        <taxon>Pseudomonadota</taxon>
        <taxon>Alphaproteobacteria</taxon>
        <taxon>Rhodospirillales</taxon>
        <taxon>Azospirillaceae</taxon>
        <taxon>Azospirillum</taxon>
    </lineage>
</organism>
<keyword evidence="2" id="KW-1185">Reference proteome</keyword>
<protein>
    <submittedName>
        <fullName evidence="1">Type VI secretion system baseplate subunit TssK</fullName>
    </submittedName>
</protein>
<dbReference type="Pfam" id="PF05936">
    <property type="entry name" value="T6SS_VasE"/>
    <property type="match status" value="1"/>
</dbReference>
<evidence type="ECO:0000313" key="1">
    <source>
        <dbReference type="EMBL" id="PGH58058.1"/>
    </source>
</evidence>
<name>A0A2B8BKI7_9PROT</name>
<proteinExistence type="predicted"/>
<evidence type="ECO:0000313" key="2">
    <source>
        <dbReference type="Proteomes" id="UP000225379"/>
    </source>
</evidence>
<dbReference type="NCBIfam" id="TIGR03353">
    <property type="entry name" value="VI_chp_4"/>
    <property type="match status" value="1"/>
</dbReference>
<dbReference type="PANTHER" id="PTHR35566:SF1">
    <property type="entry name" value="TYPE VI SECRETION SYSTEM BASEPLATE COMPONENT TSSK1"/>
    <property type="match status" value="1"/>
</dbReference>
<gene>
    <name evidence="1" type="ORF">CRT60_08875</name>
</gene>
<sequence>MSWDNRVVWSEGMFVLPQHFQQADRYVERLVRARVAALRSFPWGLTGLEINRNLLATGQFAVTRCSGVLEDGTPFSIPDDAFPPPAFEVPENTRDCIVYLTLPIVHPGGVEVEMDDVTQTVARYSALEVEVGDSVGSAGGSKARLHLGRLRLRYALETDPRADTVSIGLARIVEVRPDRSVVLDDRYIPPSLTAAASPVLTGFLTELHGLLRQRAVSLAGRVSESGVKGVAEFADYLLLLVLNRYEPVLAHLAQIGAIHPEDFFRTCVQIAGELASIFAKSRRPPEFPVYRHDDLQKSFAPVMSELRHALTMMIDSAATPLMLQQTKFGIWYAPLTDRTMLSNTSFVLAVKSAAAVETLRATFPGQVKIGPGDQIRDLITSASRGIHIRALPVAPRQIPYHAGKVYFEFERNGPQWDAMRSSGGFAIHIAGDFPNIEMDLWAIREVTS</sequence>
<dbReference type="OrthoDB" id="9775333at2"/>
<comment type="caution">
    <text evidence="1">The sequence shown here is derived from an EMBL/GenBank/DDBJ whole genome shotgun (WGS) entry which is preliminary data.</text>
</comment>
<dbReference type="InterPro" id="IPR010263">
    <property type="entry name" value="T6SS_TssK"/>
</dbReference>
<dbReference type="AlphaFoldDB" id="A0A2B8BKI7"/>
<reference evidence="2" key="1">
    <citation type="submission" date="2017-10" db="EMBL/GenBank/DDBJ databases">
        <authorList>
            <person name="Kravchenko I.K."/>
            <person name="Grouzdev D.S."/>
        </authorList>
    </citation>
    <scope>NUCLEOTIDE SEQUENCE [LARGE SCALE GENOMIC DNA]</scope>
    <source>
        <strain evidence="2">B2</strain>
    </source>
</reference>
<accession>A0A2B8BKI7</accession>
<dbReference type="Proteomes" id="UP000225379">
    <property type="component" value="Unassembled WGS sequence"/>
</dbReference>
<dbReference type="RefSeq" id="WP_098736043.1">
    <property type="nucleotide sequence ID" value="NZ_PDKW01000039.1"/>
</dbReference>